<accession>A0ABZ1CCT8</accession>
<evidence type="ECO:0000259" key="12">
    <source>
        <dbReference type="PROSITE" id="PS51846"/>
    </source>
</evidence>
<evidence type="ECO:0000256" key="7">
    <source>
        <dbReference type="PROSITE-ProRule" id="PRU00703"/>
    </source>
</evidence>
<sequence>MFLFALAIALTLGISFICSLMEALILSTTVTEVEMLKRANPRRGQILEQLRNGLEETISTILTLNTIANTLGSITIGGLAINLFGQTALGIISALMTLGILFFSEVIPKNLGVVYRKQLQPHVVYPLLWMRNMLRPVTYLCNLLVRLVITSAPEKTDSEEEIILLAERGALDGSLTKSESSIIANALSLDDVRVHEIMTPRTVITALKRTDTVGEVFDSYANIPFARIPVYQESLDDIVGLVRRRDLLKAVASDQENDLISAHMQEIHFIPETATASQALQEFLKTHQQLLMVVDEFGSTAGVLTMEDVMEHLIGKEIFEKDDLAVDMRELARNRLQKQPRPKRPSPPAGPSAGPASRAAEQEDGGKIAPFPPAD</sequence>
<keyword evidence="5 7" id="KW-0129">CBS domain</keyword>
<dbReference type="RefSeq" id="WP_221030951.1">
    <property type="nucleotide sequence ID" value="NZ_CP139781.1"/>
</dbReference>
<evidence type="ECO:0000256" key="8">
    <source>
        <dbReference type="PROSITE-ProRule" id="PRU01193"/>
    </source>
</evidence>
<dbReference type="Pfam" id="PF00571">
    <property type="entry name" value="CBS"/>
    <property type="match status" value="2"/>
</dbReference>
<organism evidence="13 14">
    <name type="scientific">Actomonas aquatica</name>
    <dbReference type="NCBI Taxonomy" id="2866162"/>
    <lineage>
        <taxon>Bacteria</taxon>
        <taxon>Pseudomonadati</taxon>
        <taxon>Verrucomicrobiota</taxon>
        <taxon>Opitutia</taxon>
        <taxon>Opitutales</taxon>
        <taxon>Opitutaceae</taxon>
        <taxon>Actomonas</taxon>
    </lineage>
</organism>
<evidence type="ECO:0000259" key="11">
    <source>
        <dbReference type="PROSITE" id="PS51371"/>
    </source>
</evidence>
<dbReference type="PANTHER" id="PTHR22777">
    <property type="entry name" value="HEMOLYSIN-RELATED"/>
    <property type="match status" value="1"/>
</dbReference>
<evidence type="ECO:0000256" key="1">
    <source>
        <dbReference type="ARBA" id="ARBA00004141"/>
    </source>
</evidence>
<evidence type="ECO:0000256" key="9">
    <source>
        <dbReference type="SAM" id="MobiDB-lite"/>
    </source>
</evidence>
<comment type="subcellular location">
    <subcellularLocation>
        <location evidence="1">Membrane</location>
        <topology evidence="1">Multi-pass membrane protein</topology>
    </subcellularLocation>
</comment>
<feature type="compositionally biased region" description="Basic residues" evidence="9">
    <location>
        <begin position="335"/>
        <end position="344"/>
    </location>
</feature>
<name>A0ABZ1CCT8_9BACT</name>
<dbReference type="Pfam" id="PF01595">
    <property type="entry name" value="CNNM"/>
    <property type="match status" value="1"/>
</dbReference>
<keyword evidence="14" id="KW-1185">Reference proteome</keyword>
<feature type="domain" description="CBS" evidence="11">
    <location>
        <begin position="263"/>
        <end position="321"/>
    </location>
</feature>
<keyword evidence="6 8" id="KW-0472">Membrane</keyword>
<dbReference type="EMBL" id="CP139781">
    <property type="protein sequence ID" value="WRQ89078.1"/>
    <property type="molecule type" value="Genomic_DNA"/>
</dbReference>
<evidence type="ECO:0000256" key="3">
    <source>
        <dbReference type="ARBA" id="ARBA00022737"/>
    </source>
</evidence>
<feature type="domain" description="CNNM transmembrane" evidence="12">
    <location>
        <begin position="1"/>
        <end position="179"/>
    </location>
</feature>
<keyword evidence="2 8" id="KW-0812">Transmembrane</keyword>
<proteinExistence type="predicted"/>
<gene>
    <name evidence="13" type="ORF">K1X11_006635</name>
</gene>
<dbReference type="PROSITE" id="PS51846">
    <property type="entry name" value="CNNM"/>
    <property type="match status" value="1"/>
</dbReference>
<feature type="transmembrane region" description="Helical" evidence="10">
    <location>
        <begin position="88"/>
        <end position="107"/>
    </location>
</feature>
<dbReference type="CDD" id="cd04590">
    <property type="entry name" value="CBS_pair_CorC_HlyC_assoc"/>
    <property type="match status" value="1"/>
</dbReference>
<keyword evidence="3" id="KW-0677">Repeat</keyword>
<evidence type="ECO:0000256" key="4">
    <source>
        <dbReference type="ARBA" id="ARBA00022989"/>
    </source>
</evidence>
<dbReference type="SUPFAM" id="SSF54631">
    <property type="entry name" value="CBS-domain pair"/>
    <property type="match status" value="1"/>
</dbReference>
<dbReference type="PANTHER" id="PTHR22777:SF4">
    <property type="entry name" value="UPF0053 PROTEIN SLL1254"/>
    <property type="match status" value="1"/>
</dbReference>
<feature type="region of interest" description="Disordered" evidence="9">
    <location>
        <begin position="331"/>
        <end position="375"/>
    </location>
</feature>
<feature type="domain" description="CBS" evidence="11">
    <location>
        <begin position="198"/>
        <end position="259"/>
    </location>
</feature>
<evidence type="ECO:0000256" key="10">
    <source>
        <dbReference type="SAM" id="Phobius"/>
    </source>
</evidence>
<evidence type="ECO:0000256" key="6">
    <source>
        <dbReference type="ARBA" id="ARBA00023136"/>
    </source>
</evidence>
<evidence type="ECO:0000313" key="14">
    <source>
        <dbReference type="Proteomes" id="UP000738431"/>
    </source>
</evidence>
<dbReference type="InterPro" id="IPR000644">
    <property type="entry name" value="CBS_dom"/>
</dbReference>
<reference evidence="13 14" key="1">
    <citation type="submission" date="2023-12" db="EMBL/GenBank/DDBJ databases">
        <title>Description of an unclassified Opitutus bacterium of Verrucomicrobiota.</title>
        <authorList>
            <person name="Zhang D.-F."/>
        </authorList>
    </citation>
    <scope>NUCLEOTIDE SEQUENCE [LARGE SCALE GENOMIC DNA]</scope>
    <source>
        <strain evidence="13 14">WL0086</strain>
    </source>
</reference>
<evidence type="ECO:0000313" key="13">
    <source>
        <dbReference type="EMBL" id="WRQ89078.1"/>
    </source>
</evidence>
<dbReference type="Proteomes" id="UP000738431">
    <property type="component" value="Chromosome"/>
</dbReference>
<dbReference type="Gene3D" id="3.10.580.10">
    <property type="entry name" value="CBS-domain"/>
    <property type="match status" value="1"/>
</dbReference>
<dbReference type="InterPro" id="IPR046342">
    <property type="entry name" value="CBS_dom_sf"/>
</dbReference>
<dbReference type="InterPro" id="IPR044751">
    <property type="entry name" value="Ion_transp-like_CBS"/>
</dbReference>
<dbReference type="InterPro" id="IPR002550">
    <property type="entry name" value="CNNM"/>
</dbReference>
<protein>
    <submittedName>
        <fullName evidence="13">Hemolysin family protein</fullName>
    </submittedName>
</protein>
<dbReference type="PROSITE" id="PS51371">
    <property type="entry name" value="CBS"/>
    <property type="match status" value="2"/>
</dbReference>
<evidence type="ECO:0000256" key="5">
    <source>
        <dbReference type="ARBA" id="ARBA00023122"/>
    </source>
</evidence>
<evidence type="ECO:0000256" key="2">
    <source>
        <dbReference type="ARBA" id="ARBA00022692"/>
    </source>
</evidence>
<keyword evidence="4 8" id="KW-1133">Transmembrane helix</keyword>